<dbReference type="Gene3D" id="1.10.1530.10">
    <property type="match status" value="1"/>
</dbReference>
<evidence type="ECO:0008006" key="6">
    <source>
        <dbReference type="Google" id="ProtNLM"/>
    </source>
</evidence>
<proteinExistence type="inferred from homology"/>
<dbReference type="Pfam" id="PF02615">
    <property type="entry name" value="Ldh_2"/>
    <property type="match status" value="1"/>
</dbReference>
<evidence type="ECO:0000256" key="1">
    <source>
        <dbReference type="ARBA" id="ARBA00006056"/>
    </source>
</evidence>
<evidence type="ECO:0000313" key="4">
    <source>
        <dbReference type="WBParaSite" id="SRDH1_43370.2"/>
    </source>
</evidence>
<accession>A0AA85FBA4</accession>
<dbReference type="InterPro" id="IPR003767">
    <property type="entry name" value="Malate/L-lactate_DH-like"/>
</dbReference>
<dbReference type="Proteomes" id="UP000050792">
    <property type="component" value="Unassembled WGS sequence"/>
</dbReference>
<dbReference type="InterPro" id="IPR043144">
    <property type="entry name" value="Mal/L-sulf/L-lact_DH-like_ah"/>
</dbReference>
<sequence length="398" mass="43542">MVLRYRFFGVFGSRGRKLSHYTPPGYSQVISTEEVKKFCIQCLQKVGAQLKHATALSDVLVAGDYRGHYSHGLNRLEMYVQDIQKGVCSTDLEPTIVKETVSTALVDGKNVLGPVVGNFSMETAIKKANETGIAFVTSFGSNHFGIAGWYSLMALQQGLIGLAFTNTSPLVFPTRSRRLAVGTNPITLAAPGKVPEDHFVLDMATSAVALGKIEMSRRRGIEIPKGWGADTDGKTSVDPNLVMTKGGLMPLGGEEENSGYKGYGLGMLVEILCGIIADAAFGPNIRRWLSTDKPANLGQSFLAIDPKAFAPGFEQRLSEYVNLMRNLPPNLTLNLRCPLDPSEVIKCLELCLRTTLFTFRGDLYRQKEGVAVGLSVFLIVVKLFMHSVETSRQWNIVE</sequence>
<keyword evidence="3" id="KW-1185">Reference proteome</keyword>
<dbReference type="Gene3D" id="3.30.1370.60">
    <property type="entry name" value="Hypothetical oxidoreductase yiak, domain 2"/>
    <property type="match status" value="1"/>
</dbReference>
<dbReference type="WBParaSite" id="SRDH1_43370.2">
    <property type="protein sequence ID" value="SRDH1_43370.2"/>
    <property type="gene ID" value="SRDH1_43370"/>
</dbReference>
<name>A0AA85FBA4_9TREM</name>
<dbReference type="AlphaFoldDB" id="A0AA85FBA4"/>
<dbReference type="GO" id="GO:0016491">
    <property type="term" value="F:oxidoreductase activity"/>
    <property type="evidence" value="ECO:0007669"/>
    <property type="project" value="UniProtKB-KW"/>
</dbReference>
<dbReference type="PANTHER" id="PTHR11091">
    <property type="entry name" value="OXIDOREDUCTASE-RELATED"/>
    <property type="match status" value="1"/>
</dbReference>
<reference evidence="4 5" key="2">
    <citation type="submission" date="2023-11" db="UniProtKB">
        <authorList>
            <consortium name="WormBaseParasite"/>
        </authorList>
    </citation>
    <scope>IDENTIFICATION</scope>
</reference>
<comment type="similarity">
    <text evidence="1">Belongs to the LDH2/MDH2 oxidoreductase family.</text>
</comment>
<reference evidence="3" key="1">
    <citation type="submission" date="2022-06" db="EMBL/GenBank/DDBJ databases">
        <authorList>
            <person name="Berger JAMES D."/>
            <person name="Berger JAMES D."/>
        </authorList>
    </citation>
    <scope>NUCLEOTIDE SEQUENCE [LARGE SCALE GENOMIC DNA]</scope>
</reference>
<evidence type="ECO:0000313" key="3">
    <source>
        <dbReference type="Proteomes" id="UP000050792"/>
    </source>
</evidence>
<keyword evidence="2" id="KW-0560">Oxidoreductase</keyword>
<dbReference type="WBParaSite" id="SRDH1_43370.3">
    <property type="protein sequence ID" value="SRDH1_43370.3"/>
    <property type="gene ID" value="SRDH1_43370"/>
</dbReference>
<dbReference type="InterPro" id="IPR043143">
    <property type="entry name" value="Mal/L-sulf/L-lact_DH-like_NADP"/>
</dbReference>
<evidence type="ECO:0000256" key="2">
    <source>
        <dbReference type="ARBA" id="ARBA00023002"/>
    </source>
</evidence>
<dbReference type="SUPFAM" id="SSF89733">
    <property type="entry name" value="L-sulfolactate dehydrogenase-like"/>
    <property type="match status" value="1"/>
</dbReference>
<organism evidence="3 5">
    <name type="scientific">Schistosoma rodhaini</name>
    <dbReference type="NCBI Taxonomy" id="6188"/>
    <lineage>
        <taxon>Eukaryota</taxon>
        <taxon>Metazoa</taxon>
        <taxon>Spiralia</taxon>
        <taxon>Lophotrochozoa</taxon>
        <taxon>Platyhelminthes</taxon>
        <taxon>Trematoda</taxon>
        <taxon>Digenea</taxon>
        <taxon>Strigeidida</taxon>
        <taxon>Schistosomatoidea</taxon>
        <taxon>Schistosomatidae</taxon>
        <taxon>Schistosoma</taxon>
    </lineage>
</organism>
<protein>
    <recommendedName>
        <fullName evidence="6">Malate dehydrogenase</fullName>
    </recommendedName>
</protein>
<dbReference type="PANTHER" id="PTHR11091:SF0">
    <property type="entry name" value="MALATE DEHYDROGENASE"/>
    <property type="match status" value="1"/>
</dbReference>
<dbReference type="InterPro" id="IPR036111">
    <property type="entry name" value="Mal/L-sulfo/L-lacto_DH-like_sf"/>
</dbReference>
<evidence type="ECO:0000313" key="5">
    <source>
        <dbReference type="WBParaSite" id="SRDH1_43370.3"/>
    </source>
</evidence>